<keyword evidence="4" id="KW-1185">Reference proteome</keyword>
<protein>
    <recommendedName>
        <fullName evidence="2">Inositol polyphosphate-related phosphatase domain-containing protein</fullName>
    </recommendedName>
</protein>
<dbReference type="PANTHER" id="PTHR11200">
    <property type="entry name" value="INOSITOL 5-PHOSPHATASE"/>
    <property type="match status" value="1"/>
</dbReference>
<feature type="region of interest" description="Disordered" evidence="1">
    <location>
        <begin position="220"/>
        <end position="268"/>
    </location>
</feature>
<feature type="domain" description="Inositol polyphosphate-related phosphatase" evidence="2">
    <location>
        <begin position="39"/>
        <end position="434"/>
    </location>
</feature>
<evidence type="ECO:0000313" key="3">
    <source>
        <dbReference type="EMBL" id="KAK4649432.1"/>
    </source>
</evidence>
<reference evidence="3 4" key="1">
    <citation type="journal article" date="2023" name="bioRxiv">
        <title>High-quality genome assemblies of four members of thePodospora anserinaspecies complex.</title>
        <authorList>
            <person name="Ament-Velasquez S.L."/>
            <person name="Vogan A.A."/>
            <person name="Wallerman O."/>
            <person name="Hartmann F."/>
            <person name="Gautier V."/>
            <person name="Silar P."/>
            <person name="Giraud T."/>
            <person name="Johannesson H."/>
        </authorList>
    </citation>
    <scope>NUCLEOTIDE SEQUENCE [LARGE SCALE GENOMIC DNA]</scope>
    <source>
        <strain evidence="3 4">CBS 112042</strain>
    </source>
</reference>
<proteinExistence type="predicted"/>
<evidence type="ECO:0000256" key="1">
    <source>
        <dbReference type="SAM" id="MobiDB-lite"/>
    </source>
</evidence>
<gene>
    <name evidence="3" type="ORF">QC761_118840</name>
</gene>
<dbReference type="SUPFAM" id="SSF56219">
    <property type="entry name" value="DNase I-like"/>
    <property type="match status" value="1"/>
</dbReference>
<dbReference type="InterPro" id="IPR046985">
    <property type="entry name" value="IP5"/>
</dbReference>
<dbReference type="Pfam" id="PF22669">
    <property type="entry name" value="Exo_endo_phos2"/>
    <property type="match status" value="1"/>
</dbReference>
<dbReference type="Gene3D" id="3.60.10.10">
    <property type="entry name" value="Endonuclease/exonuclease/phosphatase"/>
    <property type="match status" value="1"/>
</dbReference>
<organism evidence="3 4">
    <name type="scientific">Podospora bellae-mahoneyi</name>
    <dbReference type="NCBI Taxonomy" id="2093777"/>
    <lineage>
        <taxon>Eukaryota</taxon>
        <taxon>Fungi</taxon>
        <taxon>Dikarya</taxon>
        <taxon>Ascomycota</taxon>
        <taxon>Pezizomycotina</taxon>
        <taxon>Sordariomycetes</taxon>
        <taxon>Sordariomycetidae</taxon>
        <taxon>Sordariales</taxon>
        <taxon>Podosporaceae</taxon>
        <taxon>Podospora</taxon>
    </lineage>
</organism>
<dbReference type="PANTHER" id="PTHR11200:SF286">
    <property type="entry name" value="5-PHOSPHATASE, PUTATIVE (AFU_ORTHOLOGUE AFUA_5G07600)-RELATED"/>
    <property type="match status" value="1"/>
</dbReference>
<dbReference type="RefSeq" id="XP_062738407.1">
    <property type="nucleotide sequence ID" value="XM_062875170.1"/>
</dbReference>
<dbReference type="GeneID" id="87894652"/>
<sequence>MGLQSGSTANLPPTAGINIDIDVTAPQTATDGGMKLSKAGVELLVLTFNCAKNVVDVPVFGGHLRDALLGQDGLPELVVMSLQEIAPLSYSFLGEWWLRGYYDAFGQALNLAAAGQKYTLVKGKNVGMTALLVFALCPERISGTLEEGEVGFGAAGMGNKGAVGVRVNYQGQELTFVATHLAAMEWNLKKRNANWRAVVGGLTFEDPRVVLPGVFGERPATTQVDRSGAGERSMPLERTGSMDSSEEEDAPLLSPPSTFSLVSDDTPALTPEQKRRLQDISIFKPTSHLFVAGDLNYRISSTTPPPGSAFPSFDPASENHYSHFFSRDQLTQERLAGRTFHGMSEAEVTFGPTYKYDILDSPEGAVNEAAAAEGSEVPWKFASHRWPAWTDRVLFSAAEGAEVETGVYGSLPVVQSSDHRAVFWRGRVPLPDGDKKLEGEVVGKKKLPVDIDVWAWGRRQTARRRELVVGLLALVWSTKEGAVFLGTMAMVGMGWWWFAHGGLL</sequence>
<evidence type="ECO:0000313" key="4">
    <source>
        <dbReference type="Proteomes" id="UP001322138"/>
    </source>
</evidence>
<comment type="caution">
    <text evidence="3">The sequence shown here is derived from an EMBL/GenBank/DDBJ whole genome shotgun (WGS) entry which is preliminary data.</text>
</comment>
<accession>A0ABR0G141</accession>
<dbReference type="Proteomes" id="UP001322138">
    <property type="component" value="Unassembled WGS sequence"/>
</dbReference>
<evidence type="ECO:0000259" key="2">
    <source>
        <dbReference type="SMART" id="SM00128"/>
    </source>
</evidence>
<dbReference type="SMART" id="SM00128">
    <property type="entry name" value="IPPc"/>
    <property type="match status" value="1"/>
</dbReference>
<name>A0ABR0G141_9PEZI</name>
<dbReference type="EMBL" id="JAFFGZ010000001">
    <property type="protein sequence ID" value="KAK4649432.1"/>
    <property type="molecule type" value="Genomic_DNA"/>
</dbReference>
<dbReference type="InterPro" id="IPR036691">
    <property type="entry name" value="Endo/exonu/phosph_ase_sf"/>
</dbReference>
<dbReference type="InterPro" id="IPR000300">
    <property type="entry name" value="IPPc"/>
</dbReference>